<protein>
    <submittedName>
        <fullName evidence="2">Uncharacterized protein</fullName>
    </submittedName>
</protein>
<accession>A0AAD9ELP9</accession>
<dbReference type="EMBL" id="JAQOWY010000083">
    <property type="protein sequence ID" value="KAK1852077.1"/>
    <property type="molecule type" value="Genomic_DNA"/>
</dbReference>
<name>A0AAD9ELP9_9PEZI</name>
<gene>
    <name evidence="2" type="ORF">CCHR01_05317</name>
</gene>
<reference evidence="2" key="1">
    <citation type="submission" date="2023-01" db="EMBL/GenBank/DDBJ databases">
        <title>Colletotrichum chrysophilum M932 genome sequence.</title>
        <authorList>
            <person name="Baroncelli R."/>
        </authorList>
    </citation>
    <scope>NUCLEOTIDE SEQUENCE</scope>
    <source>
        <strain evidence="2">M932</strain>
    </source>
</reference>
<proteinExistence type="predicted"/>
<feature type="region of interest" description="Disordered" evidence="1">
    <location>
        <begin position="1"/>
        <end position="52"/>
    </location>
</feature>
<evidence type="ECO:0000313" key="3">
    <source>
        <dbReference type="Proteomes" id="UP001243330"/>
    </source>
</evidence>
<sequence length="115" mass="13229">MVRQTHSHSVNLEHPRSVANVKSVKPPANSARIKVPKESPVSDRLPRRRRQRVLGRRGAQSFFRTFALWQRLVVTGSQSAWILKTPMMLKTPLGNVDGQWHWRLASWNPTSTDRP</sequence>
<organism evidence="2 3">
    <name type="scientific">Colletotrichum chrysophilum</name>
    <dbReference type="NCBI Taxonomy" id="1836956"/>
    <lineage>
        <taxon>Eukaryota</taxon>
        <taxon>Fungi</taxon>
        <taxon>Dikarya</taxon>
        <taxon>Ascomycota</taxon>
        <taxon>Pezizomycotina</taxon>
        <taxon>Sordariomycetes</taxon>
        <taxon>Hypocreomycetidae</taxon>
        <taxon>Glomerellales</taxon>
        <taxon>Glomerellaceae</taxon>
        <taxon>Colletotrichum</taxon>
        <taxon>Colletotrichum gloeosporioides species complex</taxon>
    </lineage>
</organism>
<feature type="compositionally biased region" description="Basic and acidic residues" evidence="1">
    <location>
        <begin position="35"/>
        <end position="45"/>
    </location>
</feature>
<dbReference type="AlphaFoldDB" id="A0AAD9ELP9"/>
<comment type="caution">
    <text evidence="2">The sequence shown here is derived from an EMBL/GenBank/DDBJ whole genome shotgun (WGS) entry which is preliminary data.</text>
</comment>
<keyword evidence="3" id="KW-1185">Reference proteome</keyword>
<dbReference type="Proteomes" id="UP001243330">
    <property type="component" value="Unassembled WGS sequence"/>
</dbReference>
<evidence type="ECO:0000313" key="2">
    <source>
        <dbReference type="EMBL" id="KAK1852077.1"/>
    </source>
</evidence>
<evidence type="ECO:0000256" key="1">
    <source>
        <dbReference type="SAM" id="MobiDB-lite"/>
    </source>
</evidence>